<name>A0A0A3J5Z4_9BACL</name>
<dbReference type="InterPro" id="IPR012166">
    <property type="entry name" value="Uncharacterised_RocB"/>
</dbReference>
<dbReference type="PANTHER" id="PTHR43808:SF27">
    <property type="entry name" value="PROTEIN ROCB"/>
    <property type="match status" value="1"/>
</dbReference>
<gene>
    <name evidence="1" type="ORF">CD30_00245</name>
</gene>
<accession>A0A0A3J5Z4</accession>
<dbReference type="OrthoDB" id="9815360at2"/>
<dbReference type="GO" id="GO:0016787">
    <property type="term" value="F:hydrolase activity"/>
    <property type="evidence" value="ECO:0007669"/>
    <property type="project" value="InterPro"/>
</dbReference>
<comment type="caution">
    <text evidence="1">The sequence shown here is derived from an EMBL/GenBank/DDBJ whole genome shotgun (WGS) entry which is preliminary data.</text>
</comment>
<evidence type="ECO:0008006" key="3">
    <source>
        <dbReference type="Google" id="ProtNLM"/>
    </source>
</evidence>
<protein>
    <recommendedName>
        <fullName evidence="3">Peptidase M20</fullName>
    </recommendedName>
</protein>
<dbReference type="AlphaFoldDB" id="A0A0A3J5Z4"/>
<dbReference type="PIRSF" id="PIRSF010386">
    <property type="entry name" value="RocB"/>
    <property type="match status" value="1"/>
</dbReference>
<keyword evidence="2" id="KW-1185">Reference proteome</keyword>
<dbReference type="EMBL" id="JPVQ01000001">
    <property type="protein sequence ID" value="KGR92296.1"/>
    <property type="molecule type" value="Genomic_DNA"/>
</dbReference>
<dbReference type="Proteomes" id="UP000030595">
    <property type="component" value="Unassembled WGS sequence"/>
</dbReference>
<sequence length="552" mass="63108">MSNVEAKSSLFELLQRLVAVPSITNTTSENDMGNKIINILNEHSYFQDNPNNIYKINIENDNLNRFSVAAYYASPNKTSKTIILLSHYDVVGIDDFGIAKDLAFDIENYTKSLKSADFQSEIQLDINSQEYLFGRGVMDMKAGLALQLNALFESIKDNLQCNLLLLSTPDEETSSKGVLSSISWLNEFKKTFQLEYEVCICSEPNFSSFPGEREKHIYSGSIGKILPLITCVGKETHVGESLEGLNPNWMLSEVITRLECSTDLMEEIDGEKTPPPTCLKIGDSKLFYDVQTPKMAYALYNVLLFQKDPEEILESFKKIINESSNNIHNKWKRYFQVFNSGQNISGELIQKPKVYSYSDLVKQGQEKYGEDFLTDLTVFMKSAEKENSLQELSILYIQKLCSYFNHLAPFYLITLAPPFYPAVNLRNGGDSFNHAYNKLLNIIEEFKHVSNETIKLKEYFTGLSDVSYFSMRNAEEYDRIFGKNMPLWKKNYDLPLFEIESLNVPTVNIGPYGKDAHKSTERLHRSYFENDAPKLLRLALEVYSKEEEDGIS</sequence>
<evidence type="ECO:0000313" key="2">
    <source>
        <dbReference type="Proteomes" id="UP000030595"/>
    </source>
</evidence>
<organism evidence="1 2">
    <name type="scientific">Ureibacillus massiliensis 4400831 = CIP 108448 = CCUG 49529</name>
    <dbReference type="NCBI Taxonomy" id="1211035"/>
    <lineage>
        <taxon>Bacteria</taxon>
        <taxon>Bacillati</taxon>
        <taxon>Bacillota</taxon>
        <taxon>Bacilli</taxon>
        <taxon>Bacillales</taxon>
        <taxon>Caryophanaceae</taxon>
        <taxon>Ureibacillus</taxon>
    </lineage>
</organism>
<dbReference type="Gene3D" id="3.40.630.10">
    <property type="entry name" value="Zn peptidases"/>
    <property type="match status" value="1"/>
</dbReference>
<reference evidence="1 2" key="1">
    <citation type="submission" date="2014-02" db="EMBL/GenBank/DDBJ databases">
        <title>Draft genome sequence of Lysinibacillus massiliensis CCUG 49529.</title>
        <authorList>
            <person name="Zhang F."/>
            <person name="Wang G."/>
            <person name="Zhang L."/>
        </authorList>
    </citation>
    <scope>NUCLEOTIDE SEQUENCE [LARGE SCALE GENOMIC DNA]</scope>
    <source>
        <strain evidence="1 2">CCUG 49529</strain>
    </source>
</reference>
<dbReference type="SUPFAM" id="SSF53187">
    <property type="entry name" value="Zn-dependent exopeptidases"/>
    <property type="match status" value="1"/>
</dbReference>
<dbReference type="Pfam" id="PF01546">
    <property type="entry name" value="Peptidase_M20"/>
    <property type="match status" value="1"/>
</dbReference>
<dbReference type="RefSeq" id="WP_036170769.1">
    <property type="nucleotide sequence ID" value="NZ_AVCZ01000001.1"/>
</dbReference>
<dbReference type="InterPro" id="IPR050072">
    <property type="entry name" value="Peptidase_M20A"/>
</dbReference>
<evidence type="ECO:0000313" key="1">
    <source>
        <dbReference type="EMBL" id="KGR92296.1"/>
    </source>
</evidence>
<dbReference type="InterPro" id="IPR002933">
    <property type="entry name" value="Peptidase_M20"/>
</dbReference>
<proteinExistence type="predicted"/>
<dbReference type="PANTHER" id="PTHR43808">
    <property type="entry name" value="ACETYLORNITHINE DEACETYLASE"/>
    <property type="match status" value="1"/>
</dbReference>
<dbReference type="eggNOG" id="COG4187">
    <property type="taxonomic scope" value="Bacteria"/>
</dbReference>